<evidence type="ECO:0000256" key="4">
    <source>
        <dbReference type="ARBA" id="ARBA00022622"/>
    </source>
</evidence>
<dbReference type="GO" id="GO:0098552">
    <property type="term" value="C:side of membrane"/>
    <property type="evidence" value="ECO:0007669"/>
    <property type="project" value="UniProtKB-KW"/>
</dbReference>
<feature type="region of interest" description="Disordered" evidence="10">
    <location>
        <begin position="258"/>
        <end position="278"/>
    </location>
</feature>
<dbReference type="EMBL" id="JAMYWD010000002">
    <property type="protein sequence ID" value="KAJ4980228.1"/>
    <property type="molecule type" value="Genomic_DNA"/>
</dbReference>
<evidence type="ECO:0000256" key="2">
    <source>
        <dbReference type="ARBA" id="ARBA00007843"/>
    </source>
</evidence>
<comment type="subcellular location">
    <subcellularLocation>
        <location evidence="1">Cell membrane</location>
        <topology evidence="1">Lipid-anchor</topology>
        <topology evidence="1">GPI-anchor</topology>
    </subcellularLocation>
</comment>
<dbReference type="AlphaFoldDB" id="A0A9Q0L0E3"/>
<keyword evidence="11" id="KW-0812">Transmembrane</keyword>
<comment type="similarity">
    <text evidence="2">Belongs to the fasciclin-like AGP family.</text>
</comment>
<keyword evidence="4" id="KW-0336">GPI-anchor</keyword>
<keyword evidence="5" id="KW-0732">Signal</keyword>
<dbReference type="PANTHER" id="PTHR32077">
    <property type="entry name" value="FASCICLIN-LIKE ARABINOGALACTAN PROTEIN"/>
    <property type="match status" value="1"/>
</dbReference>
<keyword evidence="3" id="KW-1003">Cell membrane</keyword>
<dbReference type="Pfam" id="PF02469">
    <property type="entry name" value="Fasciclin"/>
    <property type="match status" value="1"/>
</dbReference>
<evidence type="ECO:0000313" key="13">
    <source>
        <dbReference type="EMBL" id="KAJ4980228.1"/>
    </source>
</evidence>
<keyword evidence="8" id="KW-0325">Glycoprotein</keyword>
<evidence type="ECO:0000256" key="11">
    <source>
        <dbReference type="SAM" id="Phobius"/>
    </source>
</evidence>
<keyword evidence="7 11" id="KW-0472">Membrane</keyword>
<dbReference type="GO" id="GO:0009834">
    <property type="term" value="P:plant-type secondary cell wall biogenesis"/>
    <property type="evidence" value="ECO:0007669"/>
    <property type="project" value="UniProtKB-ARBA"/>
</dbReference>
<dbReference type="InterPro" id="IPR045003">
    <property type="entry name" value="FLA_A"/>
</dbReference>
<dbReference type="PROSITE" id="PS50213">
    <property type="entry name" value="FAS1"/>
    <property type="match status" value="1"/>
</dbReference>
<dbReference type="InterPro" id="IPR036378">
    <property type="entry name" value="FAS1_dom_sf"/>
</dbReference>
<feature type="domain" description="FAS1" evidence="12">
    <location>
        <begin position="102"/>
        <end position="246"/>
    </location>
</feature>
<dbReference type="OrthoDB" id="286301at2759"/>
<evidence type="ECO:0000259" key="12">
    <source>
        <dbReference type="PROSITE" id="PS50213"/>
    </source>
</evidence>
<feature type="transmembrane region" description="Helical" evidence="11">
    <location>
        <begin position="57"/>
        <end position="76"/>
    </location>
</feature>
<keyword evidence="6" id="KW-0654">Proteoglycan</keyword>
<dbReference type="SUPFAM" id="SSF82153">
    <property type="entry name" value="FAS1 domain"/>
    <property type="match status" value="1"/>
</dbReference>
<accession>A0A9Q0L0E3</accession>
<dbReference type="FunFam" id="2.30.180.10:FF:000006">
    <property type="entry name" value="Fasciclin-like arabinogalactan protein 11"/>
    <property type="match status" value="1"/>
</dbReference>
<feature type="region of interest" description="Disordered" evidence="10">
    <location>
        <begin position="77"/>
        <end position="103"/>
    </location>
</feature>
<evidence type="ECO:0000256" key="8">
    <source>
        <dbReference type="ARBA" id="ARBA00023180"/>
    </source>
</evidence>
<evidence type="ECO:0000256" key="9">
    <source>
        <dbReference type="ARBA" id="ARBA00024686"/>
    </source>
</evidence>
<name>A0A9Q0L0E3_9MAGN</name>
<evidence type="ECO:0000256" key="1">
    <source>
        <dbReference type="ARBA" id="ARBA00004609"/>
    </source>
</evidence>
<sequence>MASSTWITPITYHLHKTNLLLPLKPNNTFVFLLLLAKGGHNQQTKPNKMMNMHLQHLSLLLLIFLFITTTLAQSPASSPVSSPAPPASLPAPPASSPAPPGPTNVTAILEKAGNFNILIKLLKSTQVADQIYTQLNNSNQGLTIFAPPDDAFSRLKPGTLNSYTNERQVELLQFHMIPNYVPLSQFPAVSNPLRTQAGDSGKDHFPLNVTTSGNSVNMTTGIVNASVTGTIYTDGQLAVYQVDRVLIPLEFFRTPSPAPAPSVEPKKKKKKPLAPSSSSDVESSIAVRIPQYNWISFAVGVIAAIAAIAL</sequence>
<evidence type="ECO:0000313" key="14">
    <source>
        <dbReference type="Proteomes" id="UP001141806"/>
    </source>
</evidence>
<dbReference type="InterPro" id="IPR000782">
    <property type="entry name" value="FAS1_domain"/>
</dbReference>
<proteinExistence type="inferred from homology"/>
<protein>
    <recommendedName>
        <fullName evidence="12">FAS1 domain-containing protein</fullName>
    </recommendedName>
</protein>
<keyword evidence="4" id="KW-0449">Lipoprotein</keyword>
<comment type="caution">
    <text evidence="13">The sequence shown here is derived from an EMBL/GenBank/DDBJ whole genome shotgun (WGS) entry which is preliminary data.</text>
</comment>
<evidence type="ECO:0000256" key="7">
    <source>
        <dbReference type="ARBA" id="ARBA00023136"/>
    </source>
</evidence>
<gene>
    <name evidence="13" type="ORF">NE237_011008</name>
</gene>
<evidence type="ECO:0000256" key="6">
    <source>
        <dbReference type="ARBA" id="ARBA00022974"/>
    </source>
</evidence>
<keyword evidence="14" id="KW-1185">Reference proteome</keyword>
<dbReference type="GO" id="GO:0005886">
    <property type="term" value="C:plasma membrane"/>
    <property type="evidence" value="ECO:0007669"/>
    <property type="project" value="UniProtKB-SubCell"/>
</dbReference>
<keyword evidence="11" id="KW-1133">Transmembrane helix</keyword>
<comment type="function">
    <text evidence="9">May be a cell surface adhesion protein.</text>
</comment>
<evidence type="ECO:0000256" key="5">
    <source>
        <dbReference type="ARBA" id="ARBA00022729"/>
    </source>
</evidence>
<feature type="compositionally biased region" description="Pro residues" evidence="10">
    <location>
        <begin position="82"/>
        <end position="102"/>
    </location>
</feature>
<dbReference type="SMART" id="SM00554">
    <property type="entry name" value="FAS1"/>
    <property type="match status" value="1"/>
</dbReference>
<dbReference type="PANTHER" id="PTHR32077:SF59">
    <property type="entry name" value="FASCICLIN-LIKE ARABINOGALACTAN PROTEIN 12"/>
    <property type="match status" value="1"/>
</dbReference>
<dbReference type="Proteomes" id="UP001141806">
    <property type="component" value="Unassembled WGS sequence"/>
</dbReference>
<evidence type="ECO:0000256" key="10">
    <source>
        <dbReference type="SAM" id="MobiDB-lite"/>
    </source>
</evidence>
<reference evidence="13" key="1">
    <citation type="journal article" date="2023" name="Plant J.">
        <title>The genome of the king protea, Protea cynaroides.</title>
        <authorList>
            <person name="Chang J."/>
            <person name="Duong T.A."/>
            <person name="Schoeman C."/>
            <person name="Ma X."/>
            <person name="Roodt D."/>
            <person name="Barker N."/>
            <person name="Li Z."/>
            <person name="Van de Peer Y."/>
            <person name="Mizrachi E."/>
        </authorList>
    </citation>
    <scope>NUCLEOTIDE SEQUENCE</scope>
    <source>
        <tissue evidence="13">Young leaves</tissue>
    </source>
</reference>
<dbReference type="Gene3D" id="2.30.180.10">
    <property type="entry name" value="FAS1 domain"/>
    <property type="match status" value="1"/>
</dbReference>
<organism evidence="13 14">
    <name type="scientific">Protea cynaroides</name>
    <dbReference type="NCBI Taxonomy" id="273540"/>
    <lineage>
        <taxon>Eukaryota</taxon>
        <taxon>Viridiplantae</taxon>
        <taxon>Streptophyta</taxon>
        <taxon>Embryophyta</taxon>
        <taxon>Tracheophyta</taxon>
        <taxon>Spermatophyta</taxon>
        <taxon>Magnoliopsida</taxon>
        <taxon>Proteales</taxon>
        <taxon>Proteaceae</taxon>
        <taxon>Protea</taxon>
    </lineage>
</organism>
<evidence type="ECO:0000256" key="3">
    <source>
        <dbReference type="ARBA" id="ARBA00022475"/>
    </source>
</evidence>